<dbReference type="Pfam" id="PF04084">
    <property type="entry name" value="RecA-like_ORC2"/>
    <property type="match status" value="1"/>
</dbReference>
<keyword evidence="8" id="KW-0812">Transmembrane</keyword>
<keyword evidence="8" id="KW-1133">Transmembrane helix</keyword>
<comment type="subcellular location">
    <subcellularLocation>
        <location evidence="1 6">Nucleus</location>
    </subcellularLocation>
</comment>
<dbReference type="OrthoDB" id="20198at2759"/>
<feature type="compositionally biased region" description="Acidic residues" evidence="7">
    <location>
        <begin position="61"/>
        <end position="80"/>
    </location>
</feature>
<keyword evidence="12" id="KW-1185">Reference proteome</keyword>
<feature type="compositionally biased region" description="Basic residues" evidence="7">
    <location>
        <begin position="43"/>
        <end position="53"/>
    </location>
</feature>
<dbReference type="AlphaFoldDB" id="A0A0N5CVF5"/>
<dbReference type="InterPro" id="IPR056772">
    <property type="entry name" value="RecA-like_ORC2"/>
</dbReference>
<protein>
    <recommendedName>
        <fullName evidence="3 6">Origin recognition complex subunit 2</fullName>
    </recommendedName>
</protein>
<dbReference type="GO" id="GO:0005664">
    <property type="term" value="C:nuclear origin of replication recognition complex"/>
    <property type="evidence" value="ECO:0007669"/>
    <property type="project" value="UniProtKB-UniRule"/>
</dbReference>
<evidence type="ECO:0000256" key="4">
    <source>
        <dbReference type="ARBA" id="ARBA00022705"/>
    </source>
</evidence>
<dbReference type="GO" id="GO:0003688">
    <property type="term" value="F:DNA replication origin binding"/>
    <property type="evidence" value="ECO:0007669"/>
    <property type="project" value="UniProtKB-UniRule"/>
</dbReference>
<proteinExistence type="inferred from homology"/>
<dbReference type="EMBL" id="UYYF01004282">
    <property type="protein sequence ID" value="VDN01364.1"/>
    <property type="molecule type" value="Genomic_DNA"/>
</dbReference>
<name>A0A0N5CVF5_THECL</name>
<dbReference type="Pfam" id="PF24882">
    <property type="entry name" value="WHD_ORC2"/>
    <property type="match status" value="1"/>
</dbReference>
<keyword evidence="4 6" id="KW-0235">DNA replication</keyword>
<evidence type="ECO:0000256" key="8">
    <source>
        <dbReference type="SAM" id="Phobius"/>
    </source>
</evidence>
<dbReference type="GO" id="GO:0006260">
    <property type="term" value="P:DNA replication"/>
    <property type="evidence" value="ECO:0007669"/>
    <property type="project" value="UniProtKB-UniRule"/>
</dbReference>
<dbReference type="WBParaSite" id="TCLT_0000428601-mRNA-1">
    <property type="protein sequence ID" value="TCLT_0000428601-mRNA-1"/>
    <property type="gene ID" value="TCLT_0000428601"/>
</dbReference>
<dbReference type="PANTHER" id="PTHR14052:SF0">
    <property type="entry name" value="ORIGIN RECOGNITION COMPLEX SUBUNIT 2"/>
    <property type="match status" value="1"/>
</dbReference>
<evidence type="ECO:0000256" key="5">
    <source>
        <dbReference type="ARBA" id="ARBA00023242"/>
    </source>
</evidence>
<evidence type="ECO:0000313" key="12">
    <source>
        <dbReference type="Proteomes" id="UP000276776"/>
    </source>
</evidence>
<evidence type="ECO:0000313" key="11">
    <source>
        <dbReference type="EMBL" id="VDN01364.1"/>
    </source>
</evidence>
<feature type="domain" description="Origin recognition complex subunit 2 RecA-like" evidence="9">
    <location>
        <begin position="123"/>
        <end position="277"/>
    </location>
</feature>
<evidence type="ECO:0000259" key="10">
    <source>
        <dbReference type="Pfam" id="PF24882"/>
    </source>
</evidence>
<feature type="transmembrane region" description="Helical" evidence="8">
    <location>
        <begin position="128"/>
        <end position="146"/>
    </location>
</feature>
<organism evidence="13">
    <name type="scientific">Thelazia callipaeda</name>
    <name type="common">Oriental eyeworm</name>
    <name type="synonym">Parasitic nematode</name>
    <dbReference type="NCBI Taxonomy" id="103827"/>
    <lineage>
        <taxon>Eukaryota</taxon>
        <taxon>Metazoa</taxon>
        <taxon>Ecdysozoa</taxon>
        <taxon>Nematoda</taxon>
        <taxon>Chromadorea</taxon>
        <taxon>Rhabditida</taxon>
        <taxon>Spirurina</taxon>
        <taxon>Spiruromorpha</taxon>
        <taxon>Thelazioidea</taxon>
        <taxon>Thelaziidae</taxon>
        <taxon>Thelazia</taxon>
    </lineage>
</organism>
<comment type="subunit">
    <text evidence="6">Component of the origin recognition complex (ORC).</text>
</comment>
<evidence type="ECO:0000256" key="6">
    <source>
        <dbReference type="RuleBase" id="RU368084"/>
    </source>
</evidence>
<dbReference type="InterPro" id="IPR007220">
    <property type="entry name" value="ORC2"/>
</dbReference>
<keyword evidence="5 6" id="KW-0539">Nucleus</keyword>
<accession>A0A0N5CVF5</accession>
<feature type="region of interest" description="Disordered" evidence="7">
    <location>
        <begin position="43"/>
        <end position="81"/>
    </location>
</feature>
<dbReference type="InterPro" id="IPR056773">
    <property type="entry name" value="WHD_ORC2"/>
</dbReference>
<gene>
    <name evidence="11" type="ORF">TCLT_LOCUS4275</name>
</gene>
<comment type="similarity">
    <text evidence="2 6">Belongs to the ORC2 family.</text>
</comment>
<feature type="domain" description="Origin recognition complex subunit 2 winged-helix" evidence="10">
    <location>
        <begin position="340"/>
        <end position="393"/>
    </location>
</feature>
<dbReference type="OMA" id="YMHTFAS"/>
<keyword evidence="8" id="KW-0472">Membrane</keyword>
<evidence type="ECO:0000256" key="2">
    <source>
        <dbReference type="ARBA" id="ARBA00007421"/>
    </source>
</evidence>
<evidence type="ECO:0000256" key="1">
    <source>
        <dbReference type="ARBA" id="ARBA00004123"/>
    </source>
</evidence>
<evidence type="ECO:0000259" key="9">
    <source>
        <dbReference type="Pfam" id="PF04084"/>
    </source>
</evidence>
<dbReference type="PANTHER" id="PTHR14052">
    <property type="entry name" value="ORIGIN RECOGNITION COMPLEX SUBUNIT 2"/>
    <property type="match status" value="1"/>
</dbReference>
<evidence type="ECO:0000313" key="13">
    <source>
        <dbReference type="WBParaSite" id="TCLT_0000428601-mRNA-1"/>
    </source>
</evidence>
<reference evidence="13" key="1">
    <citation type="submission" date="2017-02" db="UniProtKB">
        <authorList>
            <consortium name="WormBaseParasite"/>
        </authorList>
    </citation>
    <scope>IDENTIFICATION</scope>
</reference>
<dbReference type="STRING" id="103827.A0A0N5CVF5"/>
<evidence type="ECO:0000256" key="3">
    <source>
        <dbReference type="ARBA" id="ARBA00019080"/>
    </source>
</evidence>
<comment type="function">
    <text evidence="6">Component of the origin recognition complex (ORC) that binds origins of replication. DNA-binding is ATP-dependent. ORC is required to assemble the pre-replication complex necessary to initiate DNA replication.</text>
</comment>
<dbReference type="Proteomes" id="UP000276776">
    <property type="component" value="Unassembled WGS sequence"/>
</dbReference>
<evidence type="ECO:0000256" key="7">
    <source>
        <dbReference type="SAM" id="MobiDB-lite"/>
    </source>
</evidence>
<sequence length="413" mass="47753">MERAEIDDVTNEVLLCFEDEKNLSFNPVISNYFNQGNVARRKNRMNRKKKKTSKCNGSGEISDDDDDDDDENDEDSDKDSDDCRDFAKFDLVPLSNWFEVRMNISLQECDSYLPLDIIQQCASNENLFLRWSTFLAAGFNLILFGIGSKRDLLQSFCEKELCNHTYLIVDGFQRRINSHVIFKYLEKNLSLEVVQHNNHLEYADAIGSAIDSKREDVVLVLHNIDGPGLRTSFEQCALSKFGRAKYGHIIATVDHVNKSLLWSQKLLNAFNFLFINVNTMKTYKAEVYASCSKLLRLYPKDSRHTHTSASLDVVWVSLTTNSRSLLHLIARNYYSKKKPLEFFELLCSARNYFLVSTDAALRQHLNEYSDHHLILCKRHSDGNEYISMAVDEEVCHFDYLETNSNLMHCQSRH</sequence>
<reference evidence="11 12" key="2">
    <citation type="submission" date="2018-11" db="EMBL/GenBank/DDBJ databases">
        <authorList>
            <consortium name="Pathogen Informatics"/>
        </authorList>
    </citation>
    <scope>NUCLEOTIDE SEQUENCE [LARGE SCALE GENOMIC DNA]</scope>
</reference>